<dbReference type="EMBL" id="RBTW01000056">
    <property type="protein sequence ID" value="RMU21871.1"/>
    <property type="molecule type" value="Genomic_DNA"/>
</dbReference>
<reference evidence="1 2" key="1">
    <citation type="submission" date="2018-08" db="EMBL/GenBank/DDBJ databases">
        <title>Recombination of ecologically and evolutionarily significant loci maintains genetic cohesion in the Pseudomonas syringae species complex.</title>
        <authorList>
            <person name="Dillon M."/>
            <person name="Thakur S."/>
            <person name="Almeida R.N.D."/>
            <person name="Weir B.S."/>
            <person name="Guttman D.S."/>
        </authorList>
    </citation>
    <scope>NUCLEOTIDE SEQUENCE [LARGE SCALE GENOMIC DNA]</scope>
    <source>
        <strain evidence="1 2">ICMP 3402</strain>
    </source>
</reference>
<dbReference type="Proteomes" id="UP000271817">
    <property type="component" value="Unassembled WGS sequence"/>
</dbReference>
<gene>
    <name evidence="1" type="ORF">ALP33_04397</name>
</gene>
<evidence type="ECO:0000313" key="1">
    <source>
        <dbReference type="EMBL" id="RMU21871.1"/>
    </source>
</evidence>
<proteinExistence type="predicted"/>
<evidence type="ECO:0000313" key="2">
    <source>
        <dbReference type="Proteomes" id="UP000271817"/>
    </source>
</evidence>
<name>A0AB37R8H1_PSEAV</name>
<dbReference type="SUPFAM" id="SSF103190">
    <property type="entry name" value="Sensory domain-like"/>
    <property type="match status" value="1"/>
</dbReference>
<accession>A0AB37R8H1</accession>
<dbReference type="Gene3D" id="3.30.450.20">
    <property type="entry name" value="PAS domain"/>
    <property type="match status" value="1"/>
</dbReference>
<sequence>MAGRVLSIETMLQAIELNPDTANIQAVLSGAAVSHTFILTSLGTEKGEFLTFPSSKMPDGYDPRARPWYKNAVAAAGTTITEPYMDK</sequence>
<protein>
    <submittedName>
        <fullName evidence="1">Chemotaxis protein</fullName>
    </submittedName>
</protein>
<organism evidence="1 2">
    <name type="scientific">Pseudomonas amygdali pv. lachrymans</name>
    <name type="common">Pseudomonas syringae pv. lachrymans</name>
    <dbReference type="NCBI Taxonomy" id="53707"/>
    <lineage>
        <taxon>Bacteria</taxon>
        <taxon>Pseudomonadati</taxon>
        <taxon>Pseudomonadota</taxon>
        <taxon>Gammaproteobacteria</taxon>
        <taxon>Pseudomonadales</taxon>
        <taxon>Pseudomonadaceae</taxon>
        <taxon>Pseudomonas</taxon>
        <taxon>Pseudomonas amygdali</taxon>
    </lineage>
</organism>
<dbReference type="InterPro" id="IPR029151">
    <property type="entry name" value="Sensor-like_sf"/>
</dbReference>
<dbReference type="AlphaFoldDB" id="A0AB37R8H1"/>
<comment type="caution">
    <text evidence="1">The sequence shown here is derived from an EMBL/GenBank/DDBJ whole genome shotgun (WGS) entry which is preliminary data.</text>
</comment>